<dbReference type="PANTHER" id="PTHR24186:SF38">
    <property type="entry name" value="ANKYRIN REPEAT FAMILY PROTEIN"/>
    <property type="match status" value="1"/>
</dbReference>
<dbReference type="Pfam" id="PF00023">
    <property type="entry name" value="Ank"/>
    <property type="match status" value="1"/>
</dbReference>
<reference evidence="4 5" key="1">
    <citation type="journal article" date="2016" name="G3 (Bethesda)">
        <title>First Draft Assembly and Annotation of the Genome of a California Endemic Oak Quercus lobata Nee (Fagaceae).</title>
        <authorList>
            <person name="Sork V.L."/>
            <person name="Fitz-Gibbon S.T."/>
            <person name="Puiu D."/>
            <person name="Crepeau M."/>
            <person name="Gugger P.F."/>
            <person name="Sherman R."/>
            <person name="Stevens K."/>
            <person name="Langley C.H."/>
            <person name="Pellegrini M."/>
            <person name="Salzberg S.L."/>
        </authorList>
    </citation>
    <scope>NUCLEOTIDE SEQUENCE [LARGE SCALE GENOMIC DNA]</scope>
    <source>
        <strain evidence="4 5">cv. SW786</strain>
    </source>
</reference>
<keyword evidence="1" id="KW-0677">Repeat</keyword>
<dbReference type="InParanoid" id="A0A7N2LLD2"/>
<protein>
    <submittedName>
        <fullName evidence="4">Uncharacterized protein</fullName>
    </submittedName>
</protein>
<dbReference type="InterPro" id="IPR002110">
    <property type="entry name" value="Ankyrin_rpt"/>
</dbReference>
<dbReference type="AlphaFoldDB" id="A0A7N2LLD2"/>
<dbReference type="InterPro" id="IPR036770">
    <property type="entry name" value="Ankyrin_rpt-contain_sf"/>
</dbReference>
<keyword evidence="5" id="KW-1185">Reference proteome</keyword>
<dbReference type="SMART" id="SM00248">
    <property type="entry name" value="ANK"/>
    <property type="match status" value="3"/>
</dbReference>
<dbReference type="PROSITE" id="PS50088">
    <property type="entry name" value="ANK_REPEAT"/>
    <property type="match status" value="1"/>
</dbReference>
<reference evidence="4" key="2">
    <citation type="submission" date="2021-01" db="UniProtKB">
        <authorList>
            <consortium name="EnsemblPlants"/>
        </authorList>
    </citation>
    <scope>IDENTIFICATION</scope>
</reference>
<name>A0A7N2LLD2_QUELO</name>
<evidence type="ECO:0000256" key="3">
    <source>
        <dbReference type="PROSITE-ProRule" id="PRU00023"/>
    </source>
</evidence>
<evidence type="ECO:0000256" key="1">
    <source>
        <dbReference type="ARBA" id="ARBA00022737"/>
    </source>
</evidence>
<keyword evidence="2 3" id="KW-0040">ANK repeat</keyword>
<proteinExistence type="predicted"/>
<dbReference type="Gene3D" id="1.25.40.20">
    <property type="entry name" value="Ankyrin repeat-containing domain"/>
    <property type="match status" value="1"/>
</dbReference>
<accession>A0A7N2LLD2</accession>
<dbReference type="EnsemblPlants" id="QL05p020737:mrna">
    <property type="protein sequence ID" value="QL05p020737:mrna"/>
    <property type="gene ID" value="QL05p020737"/>
</dbReference>
<evidence type="ECO:0000313" key="4">
    <source>
        <dbReference type="EnsemblPlants" id="QL05p020737:mrna"/>
    </source>
</evidence>
<dbReference type="SUPFAM" id="SSF48403">
    <property type="entry name" value="Ankyrin repeat"/>
    <property type="match status" value="1"/>
</dbReference>
<dbReference type="Proteomes" id="UP000594261">
    <property type="component" value="Chromosome 5"/>
</dbReference>
<evidence type="ECO:0000256" key="2">
    <source>
        <dbReference type="ARBA" id="ARBA00023043"/>
    </source>
</evidence>
<feature type="repeat" description="ANK" evidence="3">
    <location>
        <begin position="44"/>
        <end position="83"/>
    </location>
</feature>
<dbReference type="EMBL" id="LRBV02000005">
    <property type="status" value="NOT_ANNOTATED_CDS"/>
    <property type="molecule type" value="Genomic_DNA"/>
</dbReference>
<organism evidence="4 5">
    <name type="scientific">Quercus lobata</name>
    <name type="common">Valley oak</name>
    <dbReference type="NCBI Taxonomy" id="97700"/>
    <lineage>
        <taxon>Eukaryota</taxon>
        <taxon>Viridiplantae</taxon>
        <taxon>Streptophyta</taxon>
        <taxon>Embryophyta</taxon>
        <taxon>Tracheophyta</taxon>
        <taxon>Spermatophyta</taxon>
        <taxon>Magnoliopsida</taxon>
        <taxon>eudicotyledons</taxon>
        <taxon>Gunneridae</taxon>
        <taxon>Pentapetalae</taxon>
        <taxon>rosids</taxon>
        <taxon>fabids</taxon>
        <taxon>Fagales</taxon>
        <taxon>Fagaceae</taxon>
        <taxon>Quercus</taxon>
    </lineage>
</organism>
<dbReference type="Gramene" id="QL05p020737:mrna">
    <property type="protein sequence ID" value="QL05p020737:mrna"/>
    <property type="gene ID" value="QL05p020737"/>
</dbReference>
<dbReference type="GO" id="GO:0005886">
    <property type="term" value="C:plasma membrane"/>
    <property type="evidence" value="ECO:0007669"/>
    <property type="project" value="TreeGrafter"/>
</dbReference>
<dbReference type="PANTHER" id="PTHR24186">
    <property type="entry name" value="PROTEIN PHOSPHATASE 1 REGULATORY SUBUNIT"/>
    <property type="match status" value="1"/>
</dbReference>
<sequence>MNTFSNREQMVPGAVLYLASRFGHTELVMEILKLHPMVGAEDIKLETPLHEACHQGHTEILNEHLEITRMLLKLSADLALQFSNTGYMPLHLAAMNGKYLIFEEFEQMAPISFHRLPRQGDTVFHLTVKYKHYGAFVWLAGAFHNTDFFHRPDQCGNTLASCSL</sequence>
<evidence type="ECO:0000313" key="5">
    <source>
        <dbReference type="Proteomes" id="UP000594261"/>
    </source>
</evidence>